<accession>A0A841GPT8</accession>
<comment type="caution">
    <text evidence="4">The sequence shown here is derived from an EMBL/GenBank/DDBJ whole genome shotgun (WGS) entry which is preliminary data.</text>
</comment>
<name>A0A841GPT8_9GAMM</name>
<dbReference type="EMBL" id="JACHGR010000010">
    <property type="protein sequence ID" value="MBB6056910.1"/>
    <property type="molecule type" value="Genomic_DNA"/>
</dbReference>
<organism evidence="4 5">
    <name type="scientific">Tolumonas osonensis</name>
    <dbReference type="NCBI Taxonomy" id="675874"/>
    <lineage>
        <taxon>Bacteria</taxon>
        <taxon>Pseudomonadati</taxon>
        <taxon>Pseudomonadota</taxon>
        <taxon>Gammaproteobacteria</taxon>
        <taxon>Aeromonadales</taxon>
        <taxon>Aeromonadaceae</taxon>
        <taxon>Tolumonas</taxon>
    </lineage>
</organism>
<dbReference type="Proteomes" id="UP000585721">
    <property type="component" value="Unassembled WGS sequence"/>
</dbReference>
<evidence type="ECO:0000259" key="2">
    <source>
        <dbReference type="Pfam" id="PF01548"/>
    </source>
</evidence>
<gene>
    <name evidence="4" type="ORF">HNR75_002857</name>
</gene>
<dbReference type="Pfam" id="PF02371">
    <property type="entry name" value="Transposase_20"/>
    <property type="match status" value="1"/>
</dbReference>
<dbReference type="GO" id="GO:0004803">
    <property type="term" value="F:transposase activity"/>
    <property type="evidence" value="ECO:0007669"/>
    <property type="project" value="InterPro"/>
</dbReference>
<proteinExistence type="predicted"/>
<dbReference type="GO" id="GO:0006313">
    <property type="term" value="P:DNA transposition"/>
    <property type="evidence" value="ECO:0007669"/>
    <property type="project" value="InterPro"/>
</dbReference>
<keyword evidence="1" id="KW-0175">Coiled coil</keyword>
<dbReference type="PANTHER" id="PTHR33055:SF13">
    <property type="entry name" value="TRANSPOSASE"/>
    <property type="match status" value="1"/>
</dbReference>
<dbReference type="GO" id="GO:0003677">
    <property type="term" value="F:DNA binding"/>
    <property type="evidence" value="ECO:0007669"/>
    <property type="project" value="InterPro"/>
</dbReference>
<evidence type="ECO:0000313" key="5">
    <source>
        <dbReference type="Proteomes" id="UP000585721"/>
    </source>
</evidence>
<feature type="domain" description="Transposase IS116/IS110/IS902 C-terminal" evidence="3">
    <location>
        <begin position="115"/>
        <end position="198"/>
    </location>
</feature>
<feature type="domain" description="Transposase IS110-like N-terminal" evidence="2">
    <location>
        <begin position="1"/>
        <end position="72"/>
    </location>
</feature>
<dbReference type="Pfam" id="PF01548">
    <property type="entry name" value="DEDD_Tnp_IS110"/>
    <property type="match status" value="1"/>
</dbReference>
<evidence type="ECO:0000259" key="3">
    <source>
        <dbReference type="Pfam" id="PF02371"/>
    </source>
</evidence>
<sequence>VVDPVKVRRFAQALGIHAKTDKIDAVLIARFAATMKPESKVIPDKQSRLIKDLLVRRSQLIEMSTMEKNRLQIMPKELHSSIKAMLKMFEKQLESLSEKIEQLIRQNQEWRMKTEILMSVPGVGKILAYTLLCELPELGSLNSREIAALVGLAPFNKESGRMKGKRSIRGGRPRIRTIMFMAMMSSIQCNPVFKQKYEHLKAAGKLPKVALIACMRKLIVILNTMIKNQQQWQLN</sequence>
<dbReference type="InterPro" id="IPR003346">
    <property type="entry name" value="Transposase_20"/>
</dbReference>
<feature type="non-terminal residue" evidence="4">
    <location>
        <position position="1"/>
    </location>
</feature>
<dbReference type="InterPro" id="IPR047650">
    <property type="entry name" value="Transpos_IS110"/>
</dbReference>
<reference evidence="4 5" key="1">
    <citation type="submission" date="2020-08" db="EMBL/GenBank/DDBJ databases">
        <title>Genomic Encyclopedia of Type Strains, Phase IV (KMG-IV): sequencing the most valuable type-strain genomes for metagenomic binning, comparative biology and taxonomic classification.</title>
        <authorList>
            <person name="Goeker M."/>
        </authorList>
    </citation>
    <scope>NUCLEOTIDE SEQUENCE [LARGE SCALE GENOMIC DNA]</scope>
    <source>
        <strain evidence="4 5">DSM 22975</strain>
    </source>
</reference>
<dbReference type="InterPro" id="IPR002525">
    <property type="entry name" value="Transp_IS110-like_N"/>
</dbReference>
<keyword evidence="5" id="KW-1185">Reference proteome</keyword>
<evidence type="ECO:0000313" key="4">
    <source>
        <dbReference type="EMBL" id="MBB6056910.1"/>
    </source>
</evidence>
<dbReference type="RefSeq" id="WP_188027623.1">
    <property type="nucleotide sequence ID" value="NZ_JACHGR010000010.1"/>
</dbReference>
<dbReference type="AlphaFoldDB" id="A0A841GPT8"/>
<protein>
    <submittedName>
        <fullName evidence="4">Transposase</fullName>
    </submittedName>
</protein>
<feature type="coiled-coil region" evidence="1">
    <location>
        <begin position="79"/>
        <end position="113"/>
    </location>
</feature>
<evidence type="ECO:0000256" key="1">
    <source>
        <dbReference type="SAM" id="Coils"/>
    </source>
</evidence>
<dbReference type="NCBIfam" id="NF033542">
    <property type="entry name" value="transpos_IS110"/>
    <property type="match status" value="1"/>
</dbReference>
<dbReference type="PANTHER" id="PTHR33055">
    <property type="entry name" value="TRANSPOSASE FOR INSERTION SEQUENCE ELEMENT IS1111A"/>
    <property type="match status" value="1"/>
</dbReference>